<dbReference type="Proteomes" id="UP000683360">
    <property type="component" value="Unassembled WGS sequence"/>
</dbReference>
<keyword evidence="2" id="KW-0862">Zinc</keyword>
<reference evidence="5" key="1">
    <citation type="submission" date="2021-03" db="EMBL/GenBank/DDBJ databases">
        <authorList>
            <person name="Bekaert M."/>
        </authorList>
    </citation>
    <scope>NUCLEOTIDE SEQUENCE</scope>
</reference>
<dbReference type="InterPro" id="IPR011042">
    <property type="entry name" value="6-blade_b-propeller_TolB-like"/>
</dbReference>
<organism evidence="5 6">
    <name type="scientific">Mytilus edulis</name>
    <name type="common">Blue mussel</name>
    <dbReference type="NCBI Taxonomy" id="6550"/>
    <lineage>
        <taxon>Eukaryota</taxon>
        <taxon>Metazoa</taxon>
        <taxon>Spiralia</taxon>
        <taxon>Lophotrochozoa</taxon>
        <taxon>Mollusca</taxon>
        <taxon>Bivalvia</taxon>
        <taxon>Autobranchia</taxon>
        <taxon>Pteriomorphia</taxon>
        <taxon>Mytilida</taxon>
        <taxon>Mytiloidea</taxon>
        <taxon>Mytilidae</taxon>
        <taxon>Mytilinae</taxon>
        <taxon>Mytilus</taxon>
    </lineage>
</organism>
<keyword evidence="6" id="KW-1185">Reference proteome</keyword>
<feature type="domain" description="B box-type" evidence="4">
    <location>
        <begin position="29"/>
        <end position="79"/>
    </location>
</feature>
<keyword evidence="2" id="KW-0863">Zinc-finger</keyword>
<dbReference type="SUPFAM" id="SSF63825">
    <property type="entry name" value="YWTD domain"/>
    <property type="match status" value="1"/>
</dbReference>
<evidence type="ECO:0000313" key="5">
    <source>
        <dbReference type="EMBL" id="CAG2212426.1"/>
    </source>
</evidence>
<comment type="caution">
    <text evidence="5">The sequence shown here is derived from an EMBL/GenBank/DDBJ whole genome shotgun (WGS) entry which is preliminary data.</text>
</comment>
<evidence type="ECO:0000256" key="3">
    <source>
        <dbReference type="PROSITE-ProRule" id="PRU00504"/>
    </source>
</evidence>
<protein>
    <recommendedName>
        <fullName evidence="4">B box-type domain-containing protein</fullName>
    </recommendedName>
</protein>
<dbReference type="InterPro" id="IPR000315">
    <property type="entry name" value="Znf_B-box"/>
</dbReference>
<dbReference type="GO" id="GO:0061630">
    <property type="term" value="F:ubiquitin protein ligase activity"/>
    <property type="evidence" value="ECO:0007669"/>
    <property type="project" value="TreeGrafter"/>
</dbReference>
<dbReference type="GO" id="GO:0008270">
    <property type="term" value="F:zinc ion binding"/>
    <property type="evidence" value="ECO:0007669"/>
    <property type="project" value="UniProtKB-KW"/>
</dbReference>
<dbReference type="CDD" id="cd19757">
    <property type="entry name" value="Bbox1"/>
    <property type="match status" value="1"/>
</dbReference>
<dbReference type="PROSITE" id="PS50119">
    <property type="entry name" value="ZF_BBOX"/>
    <property type="match status" value="1"/>
</dbReference>
<gene>
    <name evidence="5" type="ORF">MEDL_26394</name>
</gene>
<evidence type="ECO:0000256" key="1">
    <source>
        <dbReference type="ARBA" id="ARBA00022737"/>
    </source>
</evidence>
<keyword evidence="2" id="KW-0479">Metal-binding</keyword>
<proteinExistence type="predicted"/>
<dbReference type="AlphaFoldDB" id="A0A8S3RSC9"/>
<evidence type="ECO:0000259" key="4">
    <source>
        <dbReference type="PROSITE" id="PS50119"/>
    </source>
</evidence>
<sequence>MVTKRKKRHNSECVQYFTRAEHIIQMASSTNILCGICDAQHITKCADHWCPECDEGLCYDCEKHHSISKGTRKHGVIPTEDYKKLPHDILSIGHHCQDHEKKFQNYCPHHEKLCCPTCISTEHRKCVGLLDLDEIVKSSKTSVLIDNLEKTYKDLATNINTIIIDRKGNLAKIKEQRQGIPCRNQTNKITTVRDLQNNIVAMKNHATDLQTFLASKKLEERAMLEEKYLQSILIDSNSLKCLNLKCSISDNIMHIPAIKSFGSISTHVSASSAVLTTEKDKQAQILLLTSMANKSIGDIQETPFVRMAIWFSRIILEGNRLLIMNSMGNLRREISLPSIHPYDVTSLDDNTVAVTTWLQNDIHVIDINTGTIKTCISGDFCGGITHRGNTLICGVRSNELKAVDLRDNEVSALIPEVPINCQTYVTTTSDKIFVTHHANNTVTCYRMNGDKEWQYLDQSMVRAPLGITVDKNNNVYVSSDGNHSVVLITPDGKQARKILEAKDGIPNPYCVHFDQKQNNLLVTCFKGSAFVYNIS</sequence>
<dbReference type="EMBL" id="CAJPWZ010001297">
    <property type="protein sequence ID" value="CAG2212426.1"/>
    <property type="molecule type" value="Genomic_DNA"/>
</dbReference>
<dbReference type="OrthoDB" id="6103579at2759"/>
<accession>A0A8S3RSC9</accession>
<keyword evidence="1" id="KW-0677">Repeat</keyword>
<name>A0A8S3RSC9_MYTED</name>
<dbReference type="PROSITE" id="PS51125">
    <property type="entry name" value="NHL"/>
    <property type="match status" value="1"/>
</dbReference>
<dbReference type="PANTHER" id="PTHR25462:SF296">
    <property type="entry name" value="MEIOTIC P26, ISOFORM F"/>
    <property type="match status" value="1"/>
</dbReference>
<evidence type="ECO:0000313" key="6">
    <source>
        <dbReference type="Proteomes" id="UP000683360"/>
    </source>
</evidence>
<evidence type="ECO:0000256" key="2">
    <source>
        <dbReference type="PROSITE-ProRule" id="PRU00024"/>
    </source>
</evidence>
<dbReference type="Gene3D" id="2.120.10.30">
    <property type="entry name" value="TolB, C-terminal domain"/>
    <property type="match status" value="1"/>
</dbReference>
<dbReference type="InterPro" id="IPR047153">
    <property type="entry name" value="TRIM45/56/19-like"/>
</dbReference>
<feature type="repeat" description="NHL" evidence="3">
    <location>
        <begin position="464"/>
        <end position="491"/>
    </location>
</feature>
<dbReference type="InterPro" id="IPR001258">
    <property type="entry name" value="NHL_repeat"/>
</dbReference>
<dbReference type="PANTHER" id="PTHR25462">
    <property type="entry name" value="BONUS, ISOFORM C-RELATED"/>
    <property type="match status" value="1"/>
</dbReference>